<evidence type="ECO:0000313" key="2">
    <source>
        <dbReference type="EMBL" id="MFH0254929.1"/>
    </source>
</evidence>
<protein>
    <submittedName>
        <fullName evidence="2">Antibiotic biosynthesis monooxygenase family protein</fullName>
        <ecNumber evidence="2">1.14.-.-</ecNumber>
    </submittedName>
</protein>
<dbReference type="GO" id="GO:0004497">
    <property type="term" value="F:monooxygenase activity"/>
    <property type="evidence" value="ECO:0007669"/>
    <property type="project" value="UniProtKB-KW"/>
</dbReference>
<dbReference type="InterPro" id="IPR007138">
    <property type="entry name" value="ABM_dom"/>
</dbReference>
<dbReference type="InterPro" id="IPR011008">
    <property type="entry name" value="Dimeric_a/b-barrel"/>
</dbReference>
<dbReference type="SUPFAM" id="SSF54909">
    <property type="entry name" value="Dimeric alpha+beta barrel"/>
    <property type="match status" value="1"/>
</dbReference>
<dbReference type="PANTHER" id="PTHR37811:SF2">
    <property type="entry name" value="ABM DOMAIN-CONTAINING PROTEIN"/>
    <property type="match status" value="1"/>
</dbReference>
<feature type="domain" description="ABM" evidence="1">
    <location>
        <begin position="48"/>
        <end position="91"/>
    </location>
</feature>
<proteinExistence type="predicted"/>
<dbReference type="RefSeq" id="WP_377172419.1">
    <property type="nucleotide sequence ID" value="NZ_JBHTJC010000003.1"/>
</dbReference>
<evidence type="ECO:0000313" key="3">
    <source>
        <dbReference type="Proteomes" id="UP001607157"/>
    </source>
</evidence>
<name>A0ABW7IAI1_9RHOB</name>
<evidence type="ECO:0000259" key="1">
    <source>
        <dbReference type="Pfam" id="PF03992"/>
    </source>
</evidence>
<gene>
    <name evidence="2" type="ORF">ACGRVM_13570</name>
</gene>
<keyword evidence="2" id="KW-0560">Oxidoreductase</keyword>
<dbReference type="Proteomes" id="UP001607157">
    <property type="component" value="Unassembled WGS sequence"/>
</dbReference>
<dbReference type="Gene3D" id="3.30.70.100">
    <property type="match status" value="1"/>
</dbReference>
<organism evidence="2 3">
    <name type="scientific">Roseovarius aquimarinus</name>
    <dbReference type="NCBI Taxonomy" id="1229156"/>
    <lineage>
        <taxon>Bacteria</taxon>
        <taxon>Pseudomonadati</taxon>
        <taxon>Pseudomonadota</taxon>
        <taxon>Alphaproteobacteria</taxon>
        <taxon>Rhodobacterales</taxon>
        <taxon>Roseobacteraceae</taxon>
        <taxon>Roseovarius</taxon>
    </lineage>
</organism>
<accession>A0ABW7IAI1</accession>
<dbReference type="PANTHER" id="PTHR37811">
    <property type="entry name" value="BLL5343 PROTEIN"/>
    <property type="match status" value="1"/>
</dbReference>
<comment type="caution">
    <text evidence="2">The sequence shown here is derived from an EMBL/GenBank/DDBJ whole genome shotgun (WGS) entry which is preliminary data.</text>
</comment>
<dbReference type="InterPro" id="IPR052936">
    <property type="entry name" value="Jasmonate_Hydroxylase-like"/>
</dbReference>
<dbReference type="Pfam" id="PF03992">
    <property type="entry name" value="ABM"/>
    <property type="match status" value="1"/>
</dbReference>
<sequence length="121" mass="13020">MSGEPGDAADFARTPEPPYYAVIFTNLLSSDDAGYAAMGAAMFDLALAQPGCLGAESVRGPRGFGITVSYWQSEADILAWKAEAQHVAAQKHGIPRWYAHYELRVARVERAYSGPEGRGLA</sequence>
<reference evidence="2 3" key="1">
    <citation type="submission" date="2024-10" db="EMBL/GenBank/DDBJ databases">
        <authorList>
            <person name="Yang X.-N."/>
        </authorList>
    </citation>
    <scope>NUCLEOTIDE SEQUENCE [LARGE SCALE GENOMIC DNA]</scope>
    <source>
        <strain evidence="2 3">CAU 1059</strain>
    </source>
</reference>
<dbReference type="EMBL" id="JBIHMM010000003">
    <property type="protein sequence ID" value="MFH0254929.1"/>
    <property type="molecule type" value="Genomic_DNA"/>
</dbReference>
<keyword evidence="3" id="KW-1185">Reference proteome</keyword>
<dbReference type="EC" id="1.14.-.-" evidence="2"/>
<keyword evidence="2" id="KW-0503">Monooxygenase</keyword>